<dbReference type="Proteomes" id="UP000023152">
    <property type="component" value="Unassembled WGS sequence"/>
</dbReference>
<dbReference type="InterPro" id="IPR003582">
    <property type="entry name" value="ShKT_dom"/>
</dbReference>
<dbReference type="PANTHER" id="PTHR10869">
    <property type="entry name" value="PROLYL 4-HYDROXYLASE ALPHA SUBUNIT"/>
    <property type="match status" value="1"/>
</dbReference>
<keyword evidence="2" id="KW-0479">Metal-binding</keyword>
<keyword evidence="8" id="KW-1185">Reference proteome</keyword>
<dbReference type="Gene3D" id="2.60.120.620">
    <property type="entry name" value="q2cbj1_9rhob like domain"/>
    <property type="match status" value="1"/>
</dbReference>
<evidence type="ECO:0000313" key="7">
    <source>
        <dbReference type="EMBL" id="ETO23613.1"/>
    </source>
</evidence>
<dbReference type="OrthoDB" id="10259408at2759"/>
<keyword evidence="5" id="KW-0732">Signal</keyword>
<feature type="domain" description="ShKT" evidence="6">
    <location>
        <begin position="74"/>
        <end position="108"/>
    </location>
</feature>
<feature type="chain" id="PRO_5004975427" description="ShKT domain-containing protein" evidence="5">
    <location>
        <begin position="21"/>
        <end position="309"/>
    </location>
</feature>
<dbReference type="GO" id="GO:0004656">
    <property type="term" value="F:procollagen-proline 4-dioxygenase activity"/>
    <property type="evidence" value="ECO:0007669"/>
    <property type="project" value="TreeGrafter"/>
</dbReference>
<sequence>MLLRCVKVVLFYLVISTSYGTHCTEGDKDSCPSVDTKSLSALEYMAYLKTHDTQQEWTDKLLADAKNAKGNANCEDRHEPCAELVRMGECEKNPAWMIFNCGKSCRYCHLQDQNIRCQRNPIQLPSLQHGPGSITKIIQRAIQENPQYKPNVSLCGKRDNLFFFQKKKEGKFSKFFFFFLPPPPFFFFKKKRRYFARSQDAGDMKDDGSGQFESIVSEARTSSTYWCLDSCWNDPLVQQLISKAENITTIPRENSEYIQVLKYEPGQYYVRHHDFIEGHLELPIGPRVPLFYYKHIYKKKKGKKKFIVR</sequence>
<dbReference type="InterPro" id="IPR045054">
    <property type="entry name" value="P4HA-like"/>
</dbReference>
<evidence type="ECO:0000256" key="2">
    <source>
        <dbReference type="ARBA" id="ARBA00022723"/>
    </source>
</evidence>
<evidence type="ECO:0000256" key="3">
    <source>
        <dbReference type="ARBA" id="ARBA00023004"/>
    </source>
</evidence>
<reference evidence="7 8" key="1">
    <citation type="journal article" date="2013" name="Curr. Biol.">
        <title>The Genome of the Foraminiferan Reticulomyxa filosa.</title>
        <authorList>
            <person name="Glockner G."/>
            <person name="Hulsmann N."/>
            <person name="Schleicher M."/>
            <person name="Noegel A.A."/>
            <person name="Eichinger L."/>
            <person name="Gallinger C."/>
            <person name="Pawlowski J."/>
            <person name="Sierra R."/>
            <person name="Euteneuer U."/>
            <person name="Pillet L."/>
            <person name="Moustafa A."/>
            <person name="Platzer M."/>
            <person name="Groth M."/>
            <person name="Szafranski K."/>
            <person name="Schliwa M."/>
        </authorList>
    </citation>
    <scope>NUCLEOTIDE SEQUENCE [LARGE SCALE GENOMIC DNA]</scope>
</reference>
<keyword evidence="4" id="KW-0472">Membrane</keyword>
<protein>
    <recommendedName>
        <fullName evidence="6">ShKT domain-containing protein</fullName>
    </recommendedName>
</protein>
<dbReference type="PANTHER" id="PTHR10869:SF246">
    <property type="entry name" value="TRANSMEMBRANE PROLYL 4-HYDROXYLASE"/>
    <property type="match status" value="1"/>
</dbReference>
<dbReference type="AlphaFoldDB" id="X6NCI9"/>
<evidence type="ECO:0000256" key="1">
    <source>
        <dbReference type="ARBA" id="ARBA00004308"/>
    </source>
</evidence>
<evidence type="ECO:0000313" key="8">
    <source>
        <dbReference type="Proteomes" id="UP000023152"/>
    </source>
</evidence>
<dbReference type="EMBL" id="ASPP01009814">
    <property type="protein sequence ID" value="ETO23613.1"/>
    <property type="molecule type" value="Genomic_DNA"/>
</dbReference>
<dbReference type="PROSITE" id="PS51670">
    <property type="entry name" value="SHKT"/>
    <property type="match status" value="1"/>
</dbReference>
<dbReference type="SMART" id="SM00254">
    <property type="entry name" value="ShKT"/>
    <property type="match status" value="1"/>
</dbReference>
<dbReference type="OMA" id="NANCEDR"/>
<evidence type="ECO:0000256" key="5">
    <source>
        <dbReference type="SAM" id="SignalP"/>
    </source>
</evidence>
<proteinExistence type="predicted"/>
<name>X6NCI9_RETFI</name>
<comment type="subcellular location">
    <subcellularLocation>
        <location evidence="1">Endomembrane system</location>
    </subcellularLocation>
</comment>
<dbReference type="GO" id="GO:0005783">
    <property type="term" value="C:endoplasmic reticulum"/>
    <property type="evidence" value="ECO:0007669"/>
    <property type="project" value="TreeGrafter"/>
</dbReference>
<keyword evidence="3" id="KW-0408">Iron</keyword>
<evidence type="ECO:0000256" key="4">
    <source>
        <dbReference type="ARBA" id="ARBA00023136"/>
    </source>
</evidence>
<organism evidence="7 8">
    <name type="scientific">Reticulomyxa filosa</name>
    <dbReference type="NCBI Taxonomy" id="46433"/>
    <lineage>
        <taxon>Eukaryota</taxon>
        <taxon>Sar</taxon>
        <taxon>Rhizaria</taxon>
        <taxon>Retaria</taxon>
        <taxon>Foraminifera</taxon>
        <taxon>Monothalamids</taxon>
        <taxon>Reticulomyxidae</taxon>
        <taxon>Reticulomyxa</taxon>
    </lineage>
</organism>
<gene>
    <name evidence="7" type="ORF">RFI_13566</name>
</gene>
<dbReference type="Pfam" id="PF01549">
    <property type="entry name" value="ShK"/>
    <property type="match status" value="1"/>
</dbReference>
<dbReference type="GO" id="GO:0046872">
    <property type="term" value="F:metal ion binding"/>
    <property type="evidence" value="ECO:0007669"/>
    <property type="project" value="UniProtKB-KW"/>
</dbReference>
<comment type="caution">
    <text evidence="7">The sequence shown here is derived from an EMBL/GenBank/DDBJ whole genome shotgun (WGS) entry which is preliminary data.</text>
</comment>
<feature type="signal peptide" evidence="5">
    <location>
        <begin position="1"/>
        <end position="20"/>
    </location>
</feature>
<accession>X6NCI9</accession>
<evidence type="ECO:0000259" key="6">
    <source>
        <dbReference type="PROSITE" id="PS51670"/>
    </source>
</evidence>